<accession>G3U419</accession>
<reference evidence="3 4" key="1">
    <citation type="submission" date="2009-06" db="EMBL/GenBank/DDBJ databases">
        <title>The Genome Sequence of Loxodonta africana (African elephant).</title>
        <authorList>
            <person name="Di Palma F."/>
            <person name="Heiman D."/>
            <person name="Young S."/>
            <person name="Johnson J."/>
            <person name="Lander E.S."/>
            <person name="Lindblad-Toh K."/>
        </authorList>
    </citation>
    <scope>NUCLEOTIDE SEQUENCE [LARGE SCALE GENOMIC DNA]</scope>
    <source>
        <strain evidence="3 4">Isolate ISIS603380</strain>
    </source>
</reference>
<dbReference type="PANTHER" id="PTHR14224:SF95">
    <property type="entry name" value="MELANOMA ANTIGEN PREFERENTIALLY EXPRESSED IN TUMORS-LIKE"/>
    <property type="match status" value="1"/>
</dbReference>
<sequence>MSREDPLSLSDLATQSLLSNGNPTLHALEEHLVGLFPTLIMAALKRGCMKIVGEMVRAWPFPCLHLGSFITEQWKPLLEAVLDGLERVPTNTVFPGRSKLKVLDLTRDRESSPLEMFPAPPVITHMMANPQCTPSCGGHTHRDGEPLEIHADLRFCRFNGLYHPSPFTSYIVQRVNHSHGCLRLCCRALVIKDAAYHDHLQRHRLPDMRDRCLTTCEPQLSQVFSPEDQRRFLNNRDFCVDFYGCLSLLRSLGHLKELHLMFSCCSEKLRLLLSYLREPLQSLVISKCRLTMIEMPYLSASIHATCLKELELSNADLSQVVPGPLAVLLQEVSSTLQHLSLRNCKLKESHLTALLPTLCSCAHLRSLVLGGNVISTPGLVNMLQHLAELKGLKRLQYPVPADCEGTLNRGKLAQVHDTLQQLLQTLRRGDMELTNST</sequence>
<dbReference type="Ensembl" id="ENSLAFT00000028435.1">
    <property type="protein sequence ID" value="ENSLAFP00000022577.1"/>
    <property type="gene ID" value="ENSLAFG00000027316.1"/>
</dbReference>
<organism evidence="3 4">
    <name type="scientific">Loxodonta africana</name>
    <name type="common">African elephant</name>
    <dbReference type="NCBI Taxonomy" id="9785"/>
    <lineage>
        <taxon>Eukaryota</taxon>
        <taxon>Metazoa</taxon>
        <taxon>Chordata</taxon>
        <taxon>Craniata</taxon>
        <taxon>Vertebrata</taxon>
        <taxon>Euteleostomi</taxon>
        <taxon>Mammalia</taxon>
        <taxon>Eutheria</taxon>
        <taxon>Afrotheria</taxon>
        <taxon>Proboscidea</taxon>
        <taxon>Elephantidae</taxon>
        <taxon>Loxodonta</taxon>
    </lineage>
</organism>
<evidence type="ECO:0000256" key="1">
    <source>
        <dbReference type="ARBA" id="ARBA00022614"/>
    </source>
</evidence>
<gene>
    <name evidence="3" type="primary">LOC135229075</name>
</gene>
<dbReference type="InParanoid" id="G3U419"/>
<evidence type="ECO:0000313" key="4">
    <source>
        <dbReference type="Proteomes" id="UP000007646"/>
    </source>
</evidence>
<dbReference type="GeneTree" id="ENSGT01030000234531"/>
<reference evidence="3" key="2">
    <citation type="submission" date="2025-08" db="UniProtKB">
        <authorList>
            <consortium name="Ensembl"/>
        </authorList>
    </citation>
    <scope>IDENTIFICATION</scope>
    <source>
        <strain evidence="3">Isolate ISIS603380</strain>
    </source>
</reference>
<evidence type="ECO:0000256" key="2">
    <source>
        <dbReference type="ARBA" id="ARBA00022737"/>
    </source>
</evidence>
<dbReference type="PANTHER" id="PTHR14224">
    <property type="entry name" value="SIMILAR TO PREFERENTIALLY EXPRESSED ANTIGEN IN MELANOMA-LIKE 3"/>
    <property type="match status" value="1"/>
</dbReference>
<evidence type="ECO:0000313" key="3">
    <source>
        <dbReference type="Ensembl" id="ENSLAFP00000022577.1"/>
    </source>
</evidence>
<dbReference type="HOGENOM" id="CLU_039635_2_1_1"/>
<dbReference type="InterPro" id="IPR050694">
    <property type="entry name" value="LRRC14/PRAME"/>
</dbReference>
<dbReference type="Gene3D" id="3.80.10.10">
    <property type="entry name" value="Ribonuclease Inhibitor"/>
    <property type="match status" value="1"/>
</dbReference>
<dbReference type="AlphaFoldDB" id="G3U419"/>
<keyword evidence="4" id="KW-1185">Reference proteome</keyword>
<proteinExistence type="predicted"/>
<reference evidence="3" key="3">
    <citation type="submission" date="2025-09" db="UniProtKB">
        <authorList>
            <consortium name="Ensembl"/>
        </authorList>
    </citation>
    <scope>IDENTIFICATION</scope>
    <source>
        <strain evidence="3">Isolate ISIS603380</strain>
    </source>
</reference>
<protein>
    <submittedName>
        <fullName evidence="3">Uncharacterized protein</fullName>
    </submittedName>
</protein>
<dbReference type="OMA" id="GQLHKML"/>
<dbReference type="SUPFAM" id="SSF52047">
    <property type="entry name" value="RNI-like"/>
    <property type="match status" value="1"/>
</dbReference>
<keyword evidence="1" id="KW-0433">Leucine-rich repeat</keyword>
<keyword evidence="2" id="KW-0677">Repeat</keyword>
<name>G3U419_LOXAF</name>
<dbReference type="eggNOG" id="ENOG502QWSJ">
    <property type="taxonomic scope" value="Eukaryota"/>
</dbReference>
<dbReference type="Proteomes" id="UP000007646">
    <property type="component" value="Unassembled WGS sequence"/>
</dbReference>
<dbReference type="InterPro" id="IPR032675">
    <property type="entry name" value="LRR_dom_sf"/>
</dbReference>
<dbReference type="GO" id="GO:0005737">
    <property type="term" value="C:cytoplasm"/>
    <property type="evidence" value="ECO:0007669"/>
    <property type="project" value="TreeGrafter"/>
</dbReference>